<gene>
    <name evidence="2" type="ORF">BC938DRAFT_479267</name>
</gene>
<organism evidence="2 3">
    <name type="scientific">Jimgerdemannia flammicorona</name>
    <dbReference type="NCBI Taxonomy" id="994334"/>
    <lineage>
        <taxon>Eukaryota</taxon>
        <taxon>Fungi</taxon>
        <taxon>Fungi incertae sedis</taxon>
        <taxon>Mucoromycota</taxon>
        <taxon>Mucoromycotina</taxon>
        <taxon>Endogonomycetes</taxon>
        <taxon>Endogonales</taxon>
        <taxon>Endogonaceae</taxon>
        <taxon>Jimgerdemannia</taxon>
    </lineage>
</organism>
<reference evidence="2 3" key="1">
    <citation type="journal article" date="2018" name="New Phytol.">
        <title>Phylogenomics of Endogonaceae and evolution of mycorrhizas within Mucoromycota.</title>
        <authorList>
            <person name="Chang Y."/>
            <person name="Desiro A."/>
            <person name="Na H."/>
            <person name="Sandor L."/>
            <person name="Lipzen A."/>
            <person name="Clum A."/>
            <person name="Barry K."/>
            <person name="Grigoriev I.V."/>
            <person name="Martin F.M."/>
            <person name="Stajich J.E."/>
            <person name="Smith M.E."/>
            <person name="Bonito G."/>
            <person name="Spatafora J.W."/>
        </authorList>
    </citation>
    <scope>NUCLEOTIDE SEQUENCE [LARGE SCALE GENOMIC DNA]</scope>
    <source>
        <strain evidence="2 3">AD002</strain>
    </source>
</reference>
<dbReference type="Proteomes" id="UP000274822">
    <property type="component" value="Unassembled WGS sequence"/>
</dbReference>
<dbReference type="AlphaFoldDB" id="A0A433QL96"/>
<feature type="region of interest" description="Disordered" evidence="1">
    <location>
        <begin position="164"/>
        <end position="197"/>
    </location>
</feature>
<keyword evidence="3" id="KW-1185">Reference proteome</keyword>
<sequence>MSSDTEPYIGCTAIVSYLKEKTKWPFTEFLDLQRGTILLSPPLSNKWNVLDLTWARRFMFKAKELDPNNSEALEKKVQVQRANQNLKAYWEGIIYERGKQSERTLLVALICSVKLRNGMLKNCPFVEQRPDGSYEKLDYVINRDEELSMHVGLVRSKKRRLLARDDQPGTKCTKPPQFDPVPSEDEGRSLQSNGDEEDLLELSGVEDQDETISNESKEEEEIDDINLGEFTIPNEPGFILKLRKVMDTFKKSTYPVDKTLAQLGILRLSSRQKIHEPSTMRAEAIRALSEQEKAELKTFTDVPAVMGVPFLRGTLKDHWQNLSSFTPSTTVERTTLRLHELFLTGCGIPQIKILGTSTDWTRLKEIFKNFTQDLQFDGVLLQSSLIFWTASY</sequence>
<name>A0A433QL96_9FUNG</name>
<protein>
    <submittedName>
        <fullName evidence="2">Uncharacterized protein</fullName>
    </submittedName>
</protein>
<evidence type="ECO:0000256" key="1">
    <source>
        <dbReference type="SAM" id="MobiDB-lite"/>
    </source>
</evidence>
<comment type="caution">
    <text evidence="2">The sequence shown here is derived from an EMBL/GenBank/DDBJ whole genome shotgun (WGS) entry which is preliminary data.</text>
</comment>
<dbReference type="EMBL" id="RBNJ01003778">
    <property type="protein sequence ID" value="RUS30537.1"/>
    <property type="molecule type" value="Genomic_DNA"/>
</dbReference>
<accession>A0A433QL96</accession>
<evidence type="ECO:0000313" key="3">
    <source>
        <dbReference type="Proteomes" id="UP000274822"/>
    </source>
</evidence>
<proteinExistence type="predicted"/>
<evidence type="ECO:0000313" key="2">
    <source>
        <dbReference type="EMBL" id="RUS30537.1"/>
    </source>
</evidence>